<keyword evidence="1" id="KW-0472">Membrane</keyword>
<dbReference type="AlphaFoldDB" id="A0A7W9W5S8"/>
<feature type="transmembrane region" description="Helical" evidence="1">
    <location>
        <begin position="52"/>
        <end position="70"/>
    </location>
</feature>
<comment type="caution">
    <text evidence="2">The sequence shown here is derived from an EMBL/GenBank/DDBJ whole genome shotgun (WGS) entry which is preliminary data.</text>
</comment>
<keyword evidence="1" id="KW-1133">Transmembrane helix</keyword>
<sequence length="278" mass="32040">MKQPSKPMQWARSAIENNLTILTILAVIIGVGLRYIADPHTFSNNKEIIKEIGNFILITFVVGFIYENFVNYRYKHEFIHEIENILSNKFNLPISKVYLQRPELNEKAELMKQATKEIIEFGTALRTFTSYMKSNLSFHTSDGQAGRYRDLIEQRLSEGIVIRCMVLSPEVAAVLEPYEPGLKAKIEESLTYLLEFQKSVEGKGTFEVIQYRTIPRYAAICIDGEQKGSKMLLSPYVPNVENAKVPAYLIEKTKEETLFQVYWISIKNIIKDQKKEVL</sequence>
<organism evidence="2 3">
    <name type="scientific">Armatimonas rosea</name>
    <dbReference type="NCBI Taxonomy" id="685828"/>
    <lineage>
        <taxon>Bacteria</taxon>
        <taxon>Bacillati</taxon>
        <taxon>Armatimonadota</taxon>
        <taxon>Armatimonadia</taxon>
        <taxon>Armatimonadales</taxon>
        <taxon>Armatimonadaceae</taxon>
        <taxon>Armatimonas</taxon>
    </lineage>
</organism>
<protein>
    <submittedName>
        <fullName evidence="2">Uncharacterized protein</fullName>
    </submittedName>
</protein>
<name>A0A7W9W5S8_ARMRO</name>
<keyword evidence="3" id="KW-1185">Reference proteome</keyword>
<evidence type="ECO:0000313" key="2">
    <source>
        <dbReference type="EMBL" id="MBB6050764.1"/>
    </source>
</evidence>
<dbReference type="RefSeq" id="WP_184196320.1">
    <property type="nucleotide sequence ID" value="NZ_JACHGW010000002.1"/>
</dbReference>
<reference evidence="2 3" key="1">
    <citation type="submission" date="2020-08" db="EMBL/GenBank/DDBJ databases">
        <title>Genomic Encyclopedia of Type Strains, Phase IV (KMG-IV): sequencing the most valuable type-strain genomes for metagenomic binning, comparative biology and taxonomic classification.</title>
        <authorList>
            <person name="Goeker M."/>
        </authorList>
    </citation>
    <scope>NUCLEOTIDE SEQUENCE [LARGE SCALE GENOMIC DNA]</scope>
    <source>
        <strain evidence="2 3">DSM 23562</strain>
    </source>
</reference>
<feature type="transmembrane region" description="Helical" evidence="1">
    <location>
        <begin position="20"/>
        <end position="37"/>
    </location>
</feature>
<dbReference type="Proteomes" id="UP000520814">
    <property type="component" value="Unassembled WGS sequence"/>
</dbReference>
<evidence type="ECO:0000313" key="3">
    <source>
        <dbReference type="Proteomes" id="UP000520814"/>
    </source>
</evidence>
<keyword evidence="1" id="KW-0812">Transmembrane</keyword>
<proteinExistence type="predicted"/>
<dbReference type="EMBL" id="JACHGW010000002">
    <property type="protein sequence ID" value="MBB6050764.1"/>
    <property type="molecule type" value="Genomic_DNA"/>
</dbReference>
<gene>
    <name evidence="2" type="ORF">HNQ39_002555</name>
</gene>
<evidence type="ECO:0000256" key="1">
    <source>
        <dbReference type="SAM" id="Phobius"/>
    </source>
</evidence>
<accession>A0A7W9W5S8</accession>